<comment type="caution">
    <text evidence="1">The sequence shown here is derived from an EMBL/GenBank/DDBJ whole genome shotgun (WGS) entry which is preliminary data.</text>
</comment>
<evidence type="ECO:0000313" key="1">
    <source>
        <dbReference type="EMBL" id="MFD2214429.1"/>
    </source>
</evidence>
<organism evidence="1 2">
    <name type="scientific">Metabacillus endolithicus</name>
    <dbReference type="NCBI Taxonomy" id="1535204"/>
    <lineage>
        <taxon>Bacteria</taxon>
        <taxon>Bacillati</taxon>
        <taxon>Bacillota</taxon>
        <taxon>Bacilli</taxon>
        <taxon>Bacillales</taxon>
        <taxon>Bacillaceae</taxon>
        <taxon>Metabacillus</taxon>
    </lineage>
</organism>
<dbReference type="InterPro" id="IPR011990">
    <property type="entry name" value="TPR-like_helical_dom_sf"/>
</dbReference>
<dbReference type="Proteomes" id="UP001597318">
    <property type="component" value="Unassembled WGS sequence"/>
</dbReference>
<name>A0ABW5BZN1_9BACI</name>
<keyword evidence="2" id="KW-1185">Reference proteome</keyword>
<accession>A0ABW5BZN1</accession>
<reference evidence="2" key="1">
    <citation type="journal article" date="2019" name="Int. J. Syst. Evol. Microbiol.">
        <title>The Global Catalogue of Microorganisms (GCM) 10K type strain sequencing project: providing services to taxonomists for standard genome sequencing and annotation.</title>
        <authorList>
            <consortium name="The Broad Institute Genomics Platform"/>
            <consortium name="The Broad Institute Genome Sequencing Center for Infectious Disease"/>
            <person name="Wu L."/>
            <person name="Ma J."/>
        </authorList>
    </citation>
    <scope>NUCLEOTIDE SEQUENCE [LARGE SCALE GENOMIC DNA]</scope>
    <source>
        <strain evidence="2">CGMCC 1.15474</strain>
    </source>
</reference>
<dbReference type="Gene3D" id="1.25.40.10">
    <property type="entry name" value="Tetratricopeptide repeat domain"/>
    <property type="match status" value="1"/>
</dbReference>
<dbReference type="RefSeq" id="WP_247343728.1">
    <property type="nucleotide sequence ID" value="NZ_CP095550.1"/>
</dbReference>
<evidence type="ECO:0000313" key="2">
    <source>
        <dbReference type="Proteomes" id="UP001597318"/>
    </source>
</evidence>
<dbReference type="EMBL" id="JBHUIK010000002">
    <property type="protein sequence ID" value="MFD2214429.1"/>
    <property type="molecule type" value="Genomic_DNA"/>
</dbReference>
<gene>
    <name evidence="1" type="ORF">ACFSKK_12120</name>
</gene>
<proteinExistence type="predicted"/>
<dbReference type="SUPFAM" id="SSF48452">
    <property type="entry name" value="TPR-like"/>
    <property type="match status" value="1"/>
</dbReference>
<protein>
    <submittedName>
        <fullName evidence="1">Tol-pal system YbgF family protein</fullName>
    </submittedName>
</protein>
<sequence>MTYQKGDWKKDFEEAVKLHQKAIDGDQQAAKKAFDILKKIKLQAMNHSIVEAYFGSSSALIARDHPDLIEKMNLAKRGLKALDKAVKAEPNHTEIRMLRANVAYRLPEMYFKRTKTAIEDFQFLISDYEKKKTDISKDQYCEFLLNLGSSYQTIGDSKNAENTWEKLLKINSGKYKKLVEQARKTGGE</sequence>